<evidence type="ECO:0000256" key="1">
    <source>
        <dbReference type="SAM" id="MobiDB-lite"/>
    </source>
</evidence>
<dbReference type="WBParaSite" id="Pan_g16873.t1">
    <property type="protein sequence ID" value="Pan_g16873.t1"/>
    <property type="gene ID" value="Pan_g16873"/>
</dbReference>
<reference evidence="3" key="2">
    <citation type="submission" date="2020-10" db="UniProtKB">
        <authorList>
            <consortium name="WormBaseParasite"/>
        </authorList>
    </citation>
    <scope>IDENTIFICATION</scope>
</reference>
<evidence type="ECO:0000313" key="2">
    <source>
        <dbReference type="Proteomes" id="UP000492821"/>
    </source>
</evidence>
<keyword evidence="2" id="KW-1185">Reference proteome</keyword>
<feature type="compositionally biased region" description="Low complexity" evidence="1">
    <location>
        <begin position="41"/>
        <end position="54"/>
    </location>
</feature>
<proteinExistence type="predicted"/>
<organism evidence="2 3">
    <name type="scientific">Panagrellus redivivus</name>
    <name type="common">Microworm</name>
    <dbReference type="NCBI Taxonomy" id="6233"/>
    <lineage>
        <taxon>Eukaryota</taxon>
        <taxon>Metazoa</taxon>
        <taxon>Ecdysozoa</taxon>
        <taxon>Nematoda</taxon>
        <taxon>Chromadorea</taxon>
        <taxon>Rhabditida</taxon>
        <taxon>Tylenchina</taxon>
        <taxon>Panagrolaimomorpha</taxon>
        <taxon>Panagrolaimoidea</taxon>
        <taxon>Panagrolaimidae</taxon>
        <taxon>Panagrellus</taxon>
    </lineage>
</organism>
<evidence type="ECO:0000313" key="3">
    <source>
        <dbReference type="WBParaSite" id="Pan_g16873.t1"/>
    </source>
</evidence>
<name>A0A7E4V603_PANRE</name>
<sequence length="241" mass="26999">MSKPAEKPKPKPKEEDDNDVEIYQPKFKNSLASFDSDDGSLGDISDSSNTVPSSDSEKVSLQKPAENNSVTRRPPSKSTSRITRCDEPDCQLCQLAMAKNMRNMTVVSSEVNNGAYDPELHVVSKSGVEQPKRKPFFSKKLAQLDAAMKLIAGKVDQCIWDEKYTDAEELQSVLVWLRKVDAKLKKLLEKRTECVNNKDYKAAQSAKDEYEVAVRSAVDISKIQKHLTPTEYSALLSLRQI</sequence>
<dbReference type="AlphaFoldDB" id="A0A7E4V603"/>
<feature type="compositionally biased region" description="Basic and acidic residues" evidence="1">
    <location>
        <begin position="1"/>
        <end position="14"/>
    </location>
</feature>
<accession>A0A7E4V603</accession>
<protein>
    <submittedName>
        <fullName evidence="3">RAB6-interacting golgin</fullName>
    </submittedName>
</protein>
<dbReference type="Proteomes" id="UP000492821">
    <property type="component" value="Unassembled WGS sequence"/>
</dbReference>
<reference evidence="2" key="1">
    <citation type="journal article" date="2013" name="Genetics">
        <title>The draft genome and transcriptome of Panagrellus redivivus are shaped by the harsh demands of a free-living lifestyle.</title>
        <authorList>
            <person name="Srinivasan J."/>
            <person name="Dillman A.R."/>
            <person name="Macchietto M.G."/>
            <person name="Heikkinen L."/>
            <person name="Lakso M."/>
            <person name="Fracchia K.M."/>
            <person name="Antoshechkin I."/>
            <person name="Mortazavi A."/>
            <person name="Wong G."/>
            <person name="Sternberg P.W."/>
        </authorList>
    </citation>
    <scope>NUCLEOTIDE SEQUENCE [LARGE SCALE GENOMIC DNA]</scope>
    <source>
        <strain evidence="2">MT8872</strain>
    </source>
</reference>
<feature type="compositionally biased region" description="Polar residues" evidence="1">
    <location>
        <begin position="65"/>
        <end position="82"/>
    </location>
</feature>
<feature type="region of interest" description="Disordered" evidence="1">
    <location>
        <begin position="1"/>
        <end position="84"/>
    </location>
</feature>